<dbReference type="PANTHER" id="PTHR42879">
    <property type="entry name" value="3-OXOACYL-(ACYL-CARRIER-PROTEIN) REDUCTASE"/>
    <property type="match status" value="1"/>
</dbReference>
<dbReference type="InterPro" id="IPR050259">
    <property type="entry name" value="SDR"/>
</dbReference>
<dbReference type="KEGG" id="kuy:FY550_02280"/>
<dbReference type="InterPro" id="IPR057326">
    <property type="entry name" value="KR_dom"/>
</dbReference>
<evidence type="ECO:0000256" key="1">
    <source>
        <dbReference type="ARBA" id="ARBA00006484"/>
    </source>
</evidence>
<dbReference type="FunFam" id="3.40.50.720:FF:000173">
    <property type="entry name" value="3-oxoacyl-[acyl-carrier protein] reductase"/>
    <property type="match status" value="1"/>
</dbReference>
<evidence type="ECO:0000313" key="5">
    <source>
        <dbReference type="EMBL" id="QEL10069.1"/>
    </source>
</evidence>
<dbReference type="RefSeq" id="WP_070981335.1">
    <property type="nucleotide sequence ID" value="NZ_CP043420.1"/>
</dbReference>
<dbReference type="EMBL" id="CP043420">
    <property type="protein sequence ID" value="QEL10069.1"/>
    <property type="molecule type" value="Genomic_DNA"/>
</dbReference>
<keyword evidence="6" id="KW-1185">Reference proteome</keyword>
<dbReference type="PROSITE" id="PS00061">
    <property type="entry name" value="ADH_SHORT"/>
    <property type="match status" value="1"/>
</dbReference>
<dbReference type="PANTHER" id="PTHR42879:SF2">
    <property type="entry name" value="3-OXOACYL-[ACYL-CARRIER-PROTEIN] REDUCTASE FABG"/>
    <property type="match status" value="1"/>
</dbReference>
<dbReference type="GO" id="GO:0016491">
    <property type="term" value="F:oxidoreductase activity"/>
    <property type="evidence" value="ECO:0007669"/>
    <property type="project" value="UniProtKB-KW"/>
</dbReference>
<dbReference type="InterPro" id="IPR002347">
    <property type="entry name" value="SDR_fam"/>
</dbReference>
<dbReference type="Proteomes" id="UP000322553">
    <property type="component" value="Chromosome"/>
</dbReference>
<dbReference type="GO" id="GO:0032787">
    <property type="term" value="P:monocarboxylic acid metabolic process"/>
    <property type="evidence" value="ECO:0007669"/>
    <property type="project" value="UniProtKB-ARBA"/>
</dbReference>
<dbReference type="Gene3D" id="3.40.50.720">
    <property type="entry name" value="NAD(P)-binding Rossmann-like Domain"/>
    <property type="match status" value="1"/>
</dbReference>
<sequence>MDDLTGRIALVTGGSRGIGHETAVTLARAGCDVAINFLHSDEAAEAVVNEIEAQGCRALAVRADVAVGEEVNRLVDEVEAQLGSVDILVNNAGINPIYPPDEIDEARWQETLQVNLTSAFLASQRVIPGMRSRGWGRVIMMSSIAAQFGGVIGPHYAASKAGMLGLMRSYAKQLADQGVTANAIAPALIETDMIRDNPNITPDLLPVKRFGQCDEVAETVLLMARNGYINGQTFNLNGGWVMS</sequence>
<evidence type="ECO:0000313" key="6">
    <source>
        <dbReference type="Proteomes" id="UP000322553"/>
    </source>
</evidence>
<reference evidence="5 6" key="1">
    <citation type="submission" date="2019-08" db="EMBL/GenBank/DDBJ databases">
        <title>Complete genome sequence of Kushneria sp. YCWA18, a halophilic phosphate-solubilizing bacterium isolated from Daqiao saltern in China.</title>
        <authorList>
            <person name="Du G.-X."/>
            <person name="Qu L.-Y."/>
        </authorList>
    </citation>
    <scope>NUCLEOTIDE SEQUENCE [LARGE SCALE GENOMIC DNA]</scope>
    <source>
        <strain evidence="5 6">YCWA18</strain>
    </source>
</reference>
<dbReference type="Pfam" id="PF00106">
    <property type="entry name" value="adh_short"/>
    <property type="match status" value="1"/>
</dbReference>
<dbReference type="SMART" id="SM00822">
    <property type="entry name" value="PKS_KR"/>
    <property type="match status" value="1"/>
</dbReference>
<evidence type="ECO:0000256" key="3">
    <source>
        <dbReference type="RuleBase" id="RU000363"/>
    </source>
</evidence>
<keyword evidence="2" id="KW-0560">Oxidoreductase</keyword>
<dbReference type="AlphaFoldDB" id="A0A1S1NLE6"/>
<evidence type="ECO:0000256" key="2">
    <source>
        <dbReference type="ARBA" id="ARBA00023002"/>
    </source>
</evidence>
<feature type="domain" description="Ketoreductase" evidence="4">
    <location>
        <begin position="7"/>
        <end position="187"/>
    </location>
</feature>
<dbReference type="STRING" id="657387.BH688_15340"/>
<dbReference type="InterPro" id="IPR036291">
    <property type="entry name" value="NAD(P)-bd_dom_sf"/>
</dbReference>
<dbReference type="PRINTS" id="PR00080">
    <property type="entry name" value="SDRFAMILY"/>
</dbReference>
<organism evidence="5 6">
    <name type="scientific">Kushneria phosphatilytica</name>
    <dbReference type="NCBI Taxonomy" id="657387"/>
    <lineage>
        <taxon>Bacteria</taxon>
        <taxon>Pseudomonadati</taxon>
        <taxon>Pseudomonadota</taxon>
        <taxon>Gammaproteobacteria</taxon>
        <taxon>Oceanospirillales</taxon>
        <taxon>Halomonadaceae</taxon>
        <taxon>Kushneria</taxon>
    </lineage>
</organism>
<name>A0A1S1NLE6_9GAMM</name>
<dbReference type="SUPFAM" id="SSF51735">
    <property type="entry name" value="NAD(P)-binding Rossmann-fold domains"/>
    <property type="match status" value="1"/>
</dbReference>
<dbReference type="PRINTS" id="PR00081">
    <property type="entry name" value="GDHRDH"/>
</dbReference>
<evidence type="ECO:0000259" key="4">
    <source>
        <dbReference type="SMART" id="SM00822"/>
    </source>
</evidence>
<dbReference type="InterPro" id="IPR020904">
    <property type="entry name" value="Sc_DH/Rdtase_CS"/>
</dbReference>
<accession>A0A1S1NLE6</accession>
<gene>
    <name evidence="5" type="ORF">FY550_02280</name>
</gene>
<protein>
    <submittedName>
        <fullName evidence="5">3-oxoacyl-ACP reductase FabG</fullName>
    </submittedName>
</protein>
<comment type="similarity">
    <text evidence="1 3">Belongs to the short-chain dehydrogenases/reductases (SDR) family.</text>
</comment>
<proteinExistence type="inferred from homology"/>
<dbReference type="OrthoDB" id="9803333at2"/>